<evidence type="ECO:0000256" key="2">
    <source>
        <dbReference type="ARBA" id="ARBA00007511"/>
    </source>
</evidence>
<feature type="transmembrane region" description="Helical" evidence="6">
    <location>
        <begin position="39"/>
        <end position="60"/>
    </location>
</feature>
<dbReference type="RefSeq" id="WP_034626645.1">
    <property type="nucleotide sequence ID" value="NZ_AXNT01000024.1"/>
</dbReference>
<dbReference type="Proteomes" id="UP000029833">
    <property type="component" value="Unassembled WGS sequence"/>
</dbReference>
<keyword evidence="5 6" id="KW-0472">Membrane</keyword>
<feature type="transmembrane region" description="Helical" evidence="6">
    <location>
        <begin position="222"/>
        <end position="244"/>
    </location>
</feature>
<dbReference type="AlphaFoldDB" id="A0A0A0BAG3"/>
<feature type="transmembrane region" description="Helical" evidence="6">
    <location>
        <begin position="72"/>
        <end position="91"/>
    </location>
</feature>
<feature type="transmembrane region" description="Helical" evidence="6">
    <location>
        <begin position="6"/>
        <end position="27"/>
    </location>
</feature>
<name>A0A0A0BAG3_9CELL</name>
<dbReference type="PANTHER" id="PTHR30238">
    <property type="entry name" value="MEMBRANE BOUND PREDICTED REDOX MODULATOR"/>
    <property type="match status" value="1"/>
</dbReference>
<dbReference type="InterPro" id="IPR022369">
    <property type="entry name" value="Integral_membrane_TerC_rswitch"/>
</dbReference>
<dbReference type="GO" id="GO:0016020">
    <property type="term" value="C:membrane"/>
    <property type="evidence" value="ECO:0007669"/>
    <property type="project" value="UniProtKB-SubCell"/>
</dbReference>
<dbReference type="PANTHER" id="PTHR30238:SF0">
    <property type="entry name" value="THYLAKOID MEMBRANE PROTEIN TERC, CHLOROPLASTIC"/>
    <property type="match status" value="1"/>
</dbReference>
<dbReference type="Pfam" id="PF03741">
    <property type="entry name" value="TerC"/>
    <property type="match status" value="1"/>
</dbReference>
<accession>A0A0A0BAG3</accession>
<comment type="similarity">
    <text evidence="2">Belongs to the TerC family.</text>
</comment>
<feature type="transmembrane region" description="Helical" evidence="6">
    <location>
        <begin position="251"/>
        <end position="273"/>
    </location>
</feature>
<feature type="transmembrane region" description="Helical" evidence="6">
    <location>
        <begin position="131"/>
        <end position="148"/>
    </location>
</feature>
<reference evidence="7 8" key="1">
    <citation type="submission" date="2013-10" db="EMBL/GenBank/DDBJ databases">
        <authorList>
            <person name="Wang G."/>
            <person name="Zhuang W."/>
        </authorList>
    </citation>
    <scope>NUCLEOTIDE SEQUENCE [LARGE SCALE GENOMIC DNA]</scope>
    <source>
        <strain evidence="7 8">DSM 20118</strain>
    </source>
</reference>
<feature type="transmembrane region" description="Helical" evidence="6">
    <location>
        <begin position="103"/>
        <end position="125"/>
    </location>
</feature>
<comment type="caution">
    <text evidence="7">The sequence shown here is derived from an EMBL/GenBank/DDBJ whole genome shotgun (WGS) entry which is preliminary data.</text>
</comment>
<organism evidence="7 8">
    <name type="scientific">Cellulomonas cellasea DSM 20118</name>
    <dbReference type="NCBI Taxonomy" id="1408250"/>
    <lineage>
        <taxon>Bacteria</taxon>
        <taxon>Bacillati</taxon>
        <taxon>Actinomycetota</taxon>
        <taxon>Actinomycetes</taxon>
        <taxon>Micrococcales</taxon>
        <taxon>Cellulomonadaceae</taxon>
        <taxon>Cellulomonas</taxon>
    </lineage>
</organism>
<feature type="transmembrane region" description="Helical" evidence="6">
    <location>
        <begin position="293"/>
        <end position="314"/>
    </location>
</feature>
<dbReference type="EMBL" id="AXNT01000024">
    <property type="protein sequence ID" value="KGM03102.1"/>
    <property type="molecule type" value="Genomic_DNA"/>
</dbReference>
<evidence type="ECO:0000313" key="7">
    <source>
        <dbReference type="EMBL" id="KGM03102.1"/>
    </source>
</evidence>
<evidence type="ECO:0000313" key="8">
    <source>
        <dbReference type="Proteomes" id="UP000029833"/>
    </source>
</evidence>
<feature type="transmembrane region" description="Helical" evidence="6">
    <location>
        <begin position="190"/>
        <end position="210"/>
    </location>
</feature>
<evidence type="ECO:0000256" key="3">
    <source>
        <dbReference type="ARBA" id="ARBA00022692"/>
    </source>
</evidence>
<keyword evidence="8" id="KW-1185">Reference proteome</keyword>
<proteinExistence type="inferred from homology"/>
<comment type="subcellular location">
    <subcellularLocation>
        <location evidence="1">Membrane</location>
        <topology evidence="1">Multi-pass membrane protein</topology>
    </subcellularLocation>
</comment>
<gene>
    <name evidence="7" type="ORF">Q760_09395</name>
</gene>
<keyword evidence="3 6" id="KW-0812">Transmembrane</keyword>
<protein>
    <submittedName>
        <fullName evidence="7">Transporter</fullName>
    </submittedName>
</protein>
<evidence type="ECO:0000256" key="6">
    <source>
        <dbReference type="SAM" id="Phobius"/>
    </source>
</evidence>
<evidence type="ECO:0000256" key="4">
    <source>
        <dbReference type="ARBA" id="ARBA00022989"/>
    </source>
</evidence>
<evidence type="ECO:0000256" key="5">
    <source>
        <dbReference type="ARBA" id="ARBA00023136"/>
    </source>
</evidence>
<dbReference type="InterPro" id="IPR005496">
    <property type="entry name" value="Integral_membrane_TerC"/>
</dbReference>
<dbReference type="OrthoDB" id="5242957at2"/>
<dbReference type="NCBIfam" id="TIGR03718">
    <property type="entry name" value="R_switched_Alx"/>
    <property type="match status" value="1"/>
</dbReference>
<keyword evidence="4 6" id="KW-1133">Transmembrane helix</keyword>
<sequence length="401" mass="44371">MDVSTPVWIATIVFIVALLAFDFVFHVRKAHVPTLAEAARWSAIYVGIALLFGVGVWVLGGHTMGAEYFAGYVTEKALSVDNLFVFLIIMQSFKVPRADQQKVLLFGIVFSLIARAGFIFVGAALINRFAAVFYVFGLILLITAGNLLKPESEDSHTADNIMVRLARRLFHTTDYYDDDKMFTVKDGKRALTPMLLVMVAIGGTDILFALDSIPAIFGLTQNVFLVFTATAFSLLGLRQLYFLIDGLLDRLVYLSYGLAAILAFIGVKLILHALHENNVPFINEGEHVPVVEISTPLSLSVIIGTLLVTVVASLTSAKGRAQNSVAAARRHATEYLETENDPAYEEELFARLLREEEQLKALPEKQRARIRSERELMELLQRAHAEHDEAVSTGYLPPAGR</sequence>
<evidence type="ECO:0000256" key="1">
    <source>
        <dbReference type="ARBA" id="ARBA00004141"/>
    </source>
</evidence>